<dbReference type="InterPro" id="IPR001343">
    <property type="entry name" value="Hemolysn_Ca-bd"/>
</dbReference>
<keyword evidence="3" id="KW-0964">Secreted</keyword>
<feature type="domain" description="Right handed beta helix" evidence="4">
    <location>
        <begin position="219"/>
        <end position="381"/>
    </location>
</feature>
<dbReference type="InterPro" id="IPR011049">
    <property type="entry name" value="Serralysin-like_metalloprot_C"/>
</dbReference>
<evidence type="ECO:0000256" key="2">
    <source>
        <dbReference type="ARBA" id="ARBA00004613"/>
    </source>
</evidence>
<name>A0ABS0HT25_9HYPH</name>
<dbReference type="PROSITE" id="PS00330">
    <property type="entry name" value="HEMOLYSIN_CALCIUM"/>
    <property type="match status" value="2"/>
</dbReference>
<dbReference type="InterPro" id="IPR039448">
    <property type="entry name" value="Beta_helix"/>
</dbReference>
<dbReference type="Gene3D" id="2.160.20.10">
    <property type="entry name" value="Single-stranded right-handed beta-helix, Pectin lyase-like"/>
    <property type="match status" value="1"/>
</dbReference>
<dbReference type="RefSeq" id="WP_196264012.1">
    <property type="nucleotide sequence ID" value="NZ_JADQDN010000005.1"/>
</dbReference>
<dbReference type="PANTHER" id="PTHR38340">
    <property type="entry name" value="S-LAYER PROTEIN"/>
    <property type="match status" value="1"/>
</dbReference>
<dbReference type="InterPro" id="IPR006626">
    <property type="entry name" value="PbH1"/>
</dbReference>
<dbReference type="EMBL" id="JADQDN010000005">
    <property type="protein sequence ID" value="MBF9196632.1"/>
    <property type="molecule type" value="Genomic_DNA"/>
</dbReference>
<dbReference type="Pfam" id="PF13229">
    <property type="entry name" value="Beta_helix"/>
    <property type="match status" value="1"/>
</dbReference>
<dbReference type="InterPro" id="IPR011050">
    <property type="entry name" value="Pectin_lyase_fold/virulence"/>
</dbReference>
<keyword evidence="6" id="KW-1185">Reference proteome</keyword>
<dbReference type="Gene3D" id="2.150.10.10">
    <property type="entry name" value="Serralysin-like metalloprotease, C-terminal"/>
    <property type="match status" value="1"/>
</dbReference>
<dbReference type="SUPFAM" id="SSF51120">
    <property type="entry name" value="beta-Roll"/>
    <property type="match status" value="1"/>
</dbReference>
<comment type="subcellular location">
    <subcellularLocation>
        <location evidence="2">Secreted</location>
    </subcellularLocation>
</comment>
<evidence type="ECO:0000256" key="1">
    <source>
        <dbReference type="ARBA" id="ARBA00002822"/>
    </source>
</evidence>
<evidence type="ECO:0000313" key="6">
    <source>
        <dbReference type="Proteomes" id="UP000611708"/>
    </source>
</evidence>
<dbReference type="InterPro" id="IPR018511">
    <property type="entry name" value="Hemolysin-typ_Ca-bd_CS"/>
</dbReference>
<evidence type="ECO:0000256" key="3">
    <source>
        <dbReference type="ARBA" id="ARBA00022525"/>
    </source>
</evidence>
<dbReference type="SMART" id="SM00710">
    <property type="entry name" value="PbH1"/>
    <property type="match status" value="8"/>
</dbReference>
<comment type="function">
    <text evidence="1">Converts beta-D-mannuronic acid (M) to alpha-L-guluronic acid (G), producing a polymer with gel-forming capacity, required for the formation of the cyst coat.</text>
</comment>
<dbReference type="PRINTS" id="PR00313">
    <property type="entry name" value="CABNDNGRPT"/>
</dbReference>
<gene>
    <name evidence="5" type="ORF">I2H36_11320</name>
</gene>
<proteinExistence type="predicted"/>
<dbReference type="Pfam" id="PF00353">
    <property type="entry name" value="HemolysinCabind"/>
    <property type="match status" value="2"/>
</dbReference>
<evidence type="ECO:0000313" key="5">
    <source>
        <dbReference type="EMBL" id="MBF9196632.1"/>
    </source>
</evidence>
<protein>
    <submittedName>
        <fullName evidence="5">Right-handed parallel beta-helix repeat-containing protein</fullName>
    </submittedName>
</protein>
<evidence type="ECO:0000259" key="4">
    <source>
        <dbReference type="Pfam" id="PF13229"/>
    </source>
</evidence>
<accession>A0ABS0HT25</accession>
<organism evidence="5 6">
    <name type="scientific">Microvirga terrestris</name>
    <dbReference type="NCBI Taxonomy" id="2791024"/>
    <lineage>
        <taxon>Bacteria</taxon>
        <taxon>Pseudomonadati</taxon>
        <taxon>Pseudomonadota</taxon>
        <taxon>Alphaproteobacteria</taxon>
        <taxon>Hyphomicrobiales</taxon>
        <taxon>Methylobacteriaceae</taxon>
        <taxon>Microvirga</taxon>
    </lineage>
</organism>
<dbReference type="Proteomes" id="UP000611708">
    <property type="component" value="Unassembled WGS sequence"/>
</dbReference>
<dbReference type="SUPFAM" id="SSF51126">
    <property type="entry name" value="Pectin lyase-like"/>
    <property type="match status" value="1"/>
</dbReference>
<comment type="caution">
    <text evidence="5">The sequence shown here is derived from an EMBL/GenBank/DDBJ whole genome shotgun (WGS) entry which is preliminary data.</text>
</comment>
<reference evidence="5 6" key="1">
    <citation type="submission" date="2020-11" db="EMBL/GenBank/DDBJ databases">
        <authorList>
            <person name="Kim M.K."/>
        </authorList>
    </citation>
    <scope>NUCLEOTIDE SEQUENCE [LARGE SCALE GENOMIC DNA]</scope>
    <source>
        <strain evidence="5 6">BT290</strain>
    </source>
</reference>
<dbReference type="PANTHER" id="PTHR38340:SF1">
    <property type="entry name" value="S-LAYER PROTEIN"/>
    <property type="match status" value="1"/>
</dbReference>
<dbReference type="InterPro" id="IPR050557">
    <property type="entry name" value="RTX_toxin/Mannuronan_C5-epim"/>
</dbReference>
<dbReference type="InterPro" id="IPR012334">
    <property type="entry name" value="Pectin_lyas_fold"/>
</dbReference>
<sequence length="578" mass="62167">MAPVIDASTFGAFANDGIDDTAAINAAVKKAHADYVNNPSAGRVTVMLPAGTLLVKGSSDKSDGAVSMLSGTALQGAGMGQTILKVADGWSGDITGVVRTPFNEVTYDVGVFDLSIDGNRDATQGKIDGFYTGVRPGSTQQDRDIHVSRVEILDCSGYGFDPHEQTLRLTIENSVSHGNGLDGFVADFIVNGTYRNNVAYNNDRHGFNVTTTTTELLLQNNIAYGNGSTGVVVQRGSENIPWPSDIRIVGGQYYGNQKEGVLLNMADNVTINGATIYGNVSSGVRIEGSTDTIVQNSRIFNNAQGADNQFDEISIRMRVDAKTGNTYYSVNTQILNNTIYSDGAIDARYGIREERTNTAGGPTHITLFGNTIYGMDSGAIYTLVQKWIGTAGANVFRGTSFDEDLSGRSGNDIIRGMGGNDYVLGDGGHDRLYGDNGRDWLFGGNGNDRLNGGLGNDTLIGNAGRDVFVFNTRLGSSTTDRKVNFDTINLYRAKDDSIWLDNAIFRKLGSGSASKPQKLDADFFNAGNRPKDADDYINYNKKTGILSYDPDGSGSRKPLEFAQFKKGLVLSHHEFFVI</sequence>